<proteinExistence type="predicted"/>
<gene>
    <name evidence="1" type="ORF">EIZ62_32005</name>
</gene>
<reference evidence="1 2" key="1">
    <citation type="submission" date="2018-12" db="EMBL/GenBank/DDBJ databases">
        <title>Complete genome sequence of Streptomyces ficellus NRRL8067, the producer of ficellomycin, feldamycin and nojirimycin.</title>
        <authorList>
            <person name="Zhang H."/>
            <person name="Yue R."/>
            <person name="Liu Y."/>
            <person name="Li M."/>
            <person name="Mu H."/>
            <person name="Zhang J."/>
        </authorList>
    </citation>
    <scope>NUCLEOTIDE SEQUENCE [LARGE SCALE GENOMIC DNA]</scope>
    <source>
        <strain evidence="1 2">NRRL 8067</strain>
    </source>
</reference>
<dbReference type="OrthoDB" id="5088636at2"/>
<dbReference type="KEGG" id="sfic:EIZ62_32005"/>
<dbReference type="Pfam" id="PF00045">
    <property type="entry name" value="Hemopexin"/>
    <property type="match status" value="2"/>
</dbReference>
<keyword evidence="2" id="KW-1185">Reference proteome</keyword>
<dbReference type="InterPro" id="IPR018487">
    <property type="entry name" value="Hemopexin-like_repeat"/>
</dbReference>
<dbReference type="EMBL" id="CP034279">
    <property type="protein sequence ID" value="QGV82360.1"/>
    <property type="molecule type" value="Genomic_DNA"/>
</dbReference>
<sequence>MTRGPAWIRSSATTPSLACQKARRCDPFLDGSAGCHPKCTGRGRRSQRYQAAAKHKLGGTVSALKSAIAWPNDKVYLFFDDNHYDRYDGITGNLEASGRPIAAWDGLATSPDAFVWWGAGKAYAFLGSTYVRYDESKDRVDPAYRPPDGHPLPLAPSWPGLPDGSRGGMNWQAGIDAAMNWGTGKLYLFKGDSYLRYDITADRVDPAYPRKIASAWPGVFTAGLDAALYPGGRFAYFFHNHTYQRFDVDEDRVTESGALSTFHPTTPAGALQPARLLTAPQANGLLADLIRRGKLTLKSPPFVDGPAGVVSPKPDQRVAVKPPRIDGIRYTNEIAPSADVMDNIDQRMLMALYRLTRWLNSSAPDVAEVLHLGIGHGSGPPNDCHNQGRALDFSGLVGKVAGTSFHRSVQTHWGSLPNGPSVRISPSVDPLAFSLFSTAFRYATFECEANGIGVGNKWPVPDLGGSGFVIYPDYGGDPHLRAAHQNHIHMQVGRTRA</sequence>
<dbReference type="Proteomes" id="UP000422572">
    <property type="component" value="Chromosome"/>
</dbReference>
<dbReference type="Gene3D" id="2.110.10.10">
    <property type="entry name" value="Hemopexin-like domain"/>
    <property type="match status" value="2"/>
</dbReference>
<dbReference type="SMART" id="SM00120">
    <property type="entry name" value="HX"/>
    <property type="match status" value="4"/>
</dbReference>
<name>A0A6I6FFD0_9ACTN</name>
<accession>A0A6I6FFD0</accession>
<evidence type="ECO:0000313" key="2">
    <source>
        <dbReference type="Proteomes" id="UP000422572"/>
    </source>
</evidence>
<dbReference type="SUPFAM" id="SSF50923">
    <property type="entry name" value="Hemopexin-like domain"/>
    <property type="match status" value="2"/>
</dbReference>
<dbReference type="InterPro" id="IPR036375">
    <property type="entry name" value="Hemopexin-like_dom_sf"/>
</dbReference>
<organism evidence="1 2">
    <name type="scientific">Streptomyces ficellus</name>
    <dbReference type="NCBI Taxonomy" id="1977088"/>
    <lineage>
        <taxon>Bacteria</taxon>
        <taxon>Bacillati</taxon>
        <taxon>Actinomycetota</taxon>
        <taxon>Actinomycetes</taxon>
        <taxon>Kitasatosporales</taxon>
        <taxon>Streptomycetaceae</taxon>
        <taxon>Streptomyces</taxon>
    </lineage>
</organism>
<evidence type="ECO:0000313" key="1">
    <source>
        <dbReference type="EMBL" id="QGV82360.1"/>
    </source>
</evidence>
<evidence type="ECO:0008006" key="3">
    <source>
        <dbReference type="Google" id="ProtNLM"/>
    </source>
</evidence>
<dbReference type="AlphaFoldDB" id="A0A6I6FFD0"/>
<dbReference type="PROSITE" id="PS51642">
    <property type="entry name" value="HEMOPEXIN_2"/>
    <property type="match status" value="2"/>
</dbReference>
<protein>
    <recommendedName>
        <fullName evidence="3">Hemopexin</fullName>
    </recommendedName>
</protein>